<accession>A0A2P5ES93</accession>
<comment type="caution">
    <text evidence="2">The sequence shown here is derived from an EMBL/GenBank/DDBJ whole genome shotgun (WGS) entry which is preliminary data.</text>
</comment>
<dbReference type="Proteomes" id="UP000237000">
    <property type="component" value="Unassembled WGS sequence"/>
</dbReference>
<evidence type="ECO:0000256" key="1">
    <source>
        <dbReference type="SAM" id="Phobius"/>
    </source>
</evidence>
<dbReference type="InterPro" id="IPR046848">
    <property type="entry name" value="E_motif"/>
</dbReference>
<dbReference type="OrthoDB" id="185373at2759"/>
<keyword evidence="1" id="KW-1133">Transmembrane helix</keyword>
<dbReference type="GO" id="GO:0009451">
    <property type="term" value="P:RNA modification"/>
    <property type="evidence" value="ECO:0007669"/>
    <property type="project" value="InterPro"/>
</dbReference>
<evidence type="ECO:0000313" key="3">
    <source>
        <dbReference type="Proteomes" id="UP000237000"/>
    </source>
</evidence>
<dbReference type="GO" id="GO:0003723">
    <property type="term" value="F:RNA binding"/>
    <property type="evidence" value="ECO:0007669"/>
    <property type="project" value="InterPro"/>
</dbReference>
<gene>
    <name evidence="2" type="ORF">TorRG33x02_157830</name>
</gene>
<evidence type="ECO:0008006" key="4">
    <source>
        <dbReference type="Google" id="ProtNLM"/>
    </source>
</evidence>
<dbReference type="EMBL" id="JXTC01000106">
    <property type="protein sequence ID" value="PON88417.1"/>
    <property type="molecule type" value="Genomic_DNA"/>
</dbReference>
<reference evidence="3" key="1">
    <citation type="submission" date="2016-06" db="EMBL/GenBank/DDBJ databases">
        <title>Parallel loss of symbiosis genes in relatives of nitrogen-fixing non-legume Parasponia.</title>
        <authorList>
            <person name="Van Velzen R."/>
            <person name="Holmer R."/>
            <person name="Bu F."/>
            <person name="Rutten L."/>
            <person name="Van Zeijl A."/>
            <person name="Liu W."/>
            <person name="Santuari L."/>
            <person name="Cao Q."/>
            <person name="Sharma T."/>
            <person name="Shen D."/>
            <person name="Roswanjaya Y."/>
            <person name="Wardhani T."/>
            <person name="Kalhor M.S."/>
            <person name="Jansen J."/>
            <person name="Van den Hoogen J."/>
            <person name="Gungor B."/>
            <person name="Hartog M."/>
            <person name="Hontelez J."/>
            <person name="Verver J."/>
            <person name="Yang W.-C."/>
            <person name="Schijlen E."/>
            <person name="Repin R."/>
            <person name="Schilthuizen M."/>
            <person name="Schranz E."/>
            <person name="Heidstra R."/>
            <person name="Miyata K."/>
            <person name="Fedorova E."/>
            <person name="Kohlen W."/>
            <person name="Bisseling T."/>
            <person name="Smit S."/>
            <person name="Geurts R."/>
        </authorList>
    </citation>
    <scope>NUCLEOTIDE SEQUENCE [LARGE SCALE GENOMIC DNA]</scope>
    <source>
        <strain evidence="3">cv. RG33-2</strain>
    </source>
</reference>
<sequence>MLLFGICRLHGDEWRGRRAAEKLIGLDPQNSSPHVLLANIYAASGNWNEVNSLRMTMKEKGFVKLLGCSWILVGQKHICLWLWIGLITMLVKLVAVLEYLLKVTKEGGYVVDMDHFLHDDEGGRPMPKAIW</sequence>
<keyword evidence="1" id="KW-0472">Membrane</keyword>
<name>A0A2P5ES93_TREOI</name>
<dbReference type="AlphaFoldDB" id="A0A2P5ES93"/>
<protein>
    <recommendedName>
        <fullName evidence="4">Pentatricopeptide repeat</fullName>
    </recommendedName>
</protein>
<feature type="transmembrane region" description="Helical" evidence="1">
    <location>
        <begin position="80"/>
        <end position="101"/>
    </location>
</feature>
<dbReference type="InterPro" id="IPR046960">
    <property type="entry name" value="PPR_At4g14850-like_plant"/>
</dbReference>
<organism evidence="2 3">
    <name type="scientific">Trema orientale</name>
    <name type="common">Charcoal tree</name>
    <name type="synonym">Celtis orientalis</name>
    <dbReference type="NCBI Taxonomy" id="63057"/>
    <lineage>
        <taxon>Eukaryota</taxon>
        <taxon>Viridiplantae</taxon>
        <taxon>Streptophyta</taxon>
        <taxon>Embryophyta</taxon>
        <taxon>Tracheophyta</taxon>
        <taxon>Spermatophyta</taxon>
        <taxon>Magnoliopsida</taxon>
        <taxon>eudicotyledons</taxon>
        <taxon>Gunneridae</taxon>
        <taxon>Pentapetalae</taxon>
        <taxon>rosids</taxon>
        <taxon>fabids</taxon>
        <taxon>Rosales</taxon>
        <taxon>Cannabaceae</taxon>
        <taxon>Trema</taxon>
    </lineage>
</organism>
<dbReference type="STRING" id="63057.A0A2P5ES93"/>
<keyword evidence="1" id="KW-0812">Transmembrane</keyword>
<dbReference type="InParanoid" id="A0A2P5ES93"/>
<evidence type="ECO:0000313" key="2">
    <source>
        <dbReference type="EMBL" id="PON88417.1"/>
    </source>
</evidence>
<dbReference type="PANTHER" id="PTHR47926:SF441">
    <property type="entry name" value="PENTATRICOPEPTIDE REPEAT-CONTAINING PROTEIN"/>
    <property type="match status" value="1"/>
</dbReference>
<proteinExistence type="predicted"/>
<dbReference type="PANTHER" id="PTHR47926">
    <property type="entry name" value="PENTATRICOPEPTIDE REPEAT-CONTAINING PROTEIN"/>
    <property type="match status" value="1"/>
</dbReference>
<dbReference type="Pfam" id="PF20431">
    <property type="entry name" value="E_motif"/>
    <property type="match status" value="1"/>
</dbReference>
<keyword evidence="3" id="KW-1185">Reference proteome</keyword>